<dbReference type="InterPro" id="IPR027417">
    <property type="entry name" value="P-loop_NTPase"/>
</dbReference>
<feature type="domain" description="AAA" evidence="1">
    <location>
        <begin position="1"/>
        <end position="204"/>
    </location>
</feature>
<dbReference type="PANTHER" id="PTHR13696">
    <property type="entry name" value="P-LOOP CONTAINING NUCLEOSIDE TRIPHOSPHATE HYDROLASE"/>
    <property type="match status" value="1"/>
</dbReference>
<accession>A0ABS1CQC3</accession>
<proteinExistence type="predicted"/>
<dbReference type="InterPro" id="IPR025669">
    <property type="entry name" value="AAA_dom"/>
</dbReference>
<dbReference type="Pfam" id="PF13614">
    <property type="entry name" value="AAA_31"/>
    <property type="match status" value="1"/>
</dbReference>
<keyword evidence="3" id="KW-1185">Reference proteome</keyword>
<dbReference type="PANTHER" id="PTHR13696:SF52">
    <property type="entry name" value="PARA FAMILY PROTEIN CT_582"/>
    <property type="match status" value="1"/>
</dbReference>
<sequence>MKSLVFFNNKGGVGKTTLACNVVSFLNTQKGKRTLLIDADPQCNATQSILSDETCEDIYLNENPEYETIFSCLSPLSEGEPTANTAINPILGSRNRFLTDIIPGHPGMSIIEDKLSDAWAGLRARDIGGYRVTNWCNELLGTLNSRYDLVVFDVGPSLGALNRSVILSCDFIVTPFGCDIFSLLGIKNISGWIQQWQKQYEKSIEDTKEDQPEVFRKYNIIAETNDRFRFAGYSVQQYVTRSFKTGRRPVKSYDRIMKQIPGTVNEAMAFLMPNQLDRTDLELGHIPNLYSLIPMAQSAKSPIHELSSADGLVGSQYTQVKSYAKLISSLCDKQLTNIRESP</sequence>
<name>A0ABS1CQC3_9GAMM</name>
<dbReference type="SUPFAM" id="SSF52540">
    <property type="entry name" value="P-loop containing nucleoside triphosphate hydrolases"/>
    <property type="match status" value="1"/>
</dbReference>
<evidence type="ECO:0000313" key="3">
    <source>
        <dbReference type="Proteomes" id="UP000748752"/>
    </source>
</evidence>
<dbReference type="InterPro" id="IPR050678">
    <property type="entry name" value="DNA_Partitioning_ATPase"/>
</dbReference>
<dbReference type="RefSeq" id="WP_200242829.1">
    <property type="nucleotide sequence ID" value="NZ_NRRV01000108.1"/>
</dbReference>
<dbReference type="CDD" id="cd02042">
    <property type="entry name" value="ParAB_family"/>
    <property type="match status" value="1"/>
</dbReference>
<dbReference type="EMBL" id="NRRV01000108">
    <property type="protein sequence ID" value="MBK1633699.1"/>
    <property type="molecule type" value="Genomic_DNA"/>
</dbReference>
<evidence type="ECO:0000313" key="2">
    <source>
        <dbReference type="EMBL" id="MBK1633699.1"/>
    </source>
</evidence>
<dbReference type="Proteomes" id="UP000748752">
    <property type="component" value="Unassembled WGS sequence"/>
</dbReference>
<dbReference type="Gene3D" id="3.40.50.300">
    <property type="entry name" value="P-loop containing nucleotide triphosphate hydrolases"/>
    <property type="match status" value="1"/>
</dbReference>
<evidence type="ECO:0000259" key="1">
    <source>
        <dbReference type="Pfam" id="PF13614"/>
    </source>
</evidence>
<comment type="caution">
    <text evidence="2">The sequence shown here is derived from an EMBL/GenBank/DDBJ whole genome shotgun (WGS) entry which is preliminary data.</text>
</comment>
<reference evidence="2 3" key="1">
    <citation type="journal article" date="2020" name="Microorganisms">
        <title>Osmotic Adaptation and Compatible Solute Biosynthesis of Phototrophic Bacteria as Revealed from Genome Analyses.</title>
        <authorList>
            <person name="Imhoff J.F."/>
            <person name="Rahn T."/>
            <person name="Kunzel S."/>
            <person name="Keller A."/>
            <person name="Neulinger S.C."/>
        </authorList>
    </citation>
    <scope>NUCLEOTIDE SEQUENCE [LARGE SCALE GENOMIC DNA]</scope>
    <source>
        <strain evidence="2 3">DSM 6210</strain>
    </source>
</reference>
<organism evidence="2 3">
    <name type="scientific">Thiohalocapsa halophila</name>
    <dbReference type="NCBI Taxonomy" id="69359"/>
    <lineage>
        <taxon>Bacteria</taxon>
        <taxon>Pseudomonadati</taxon>
        <taxon>Pseudomonadota</taxon>
        <taxon>Gammaproteobacteria</taxon>
        <taxon>Chromatiales</taxon>
        <taxon>Chromatiaceae</taxon>
        <taxon>Thiohalocapsa</taxon>
    </lineage>
</organism>
<protein>
    <recommendedName>
        <fullName evidence="1">AAA domain-containing protein</fullName>
    </recommendedName>
</protein>
<gene>
    <name evidence="2" type="ORF">CKO31_23745</name>
</gene>